<evidence type="ECO:0000259" key="1">
    <source>
        <dbReference type="PROSITE" id="PS50943"/>
    </source>
</evidence>
<dbReference type="GO" id="GO:0003677">
    <property type="term" value="F:DNA binding"/>
    <property type="evidence" value="ECO:0007669"/>
    <property type="project" value="InterPro"/>
</dbReference>
<organism evidence="2 3">
    <name type="scientific">Halopolyspora algeriensis</name>
    <dbReference type="NCBI Taxonomy" id="1500506"/>
    <lineage>
        <taxon>Bacteria</taxon>
        <taxon>Bacillati</taxon>
        <taxon>Actinomycetota</taxon>
        <taxon>Actinomycetes</taxon>
        <taxon>Actinomycetes incertae sedis</taxon>
        <taxon>Halopolyspora</taxon>
    </lineage>
</organism>
<sequence>MTNGSGSMVSRRRLGIELRRLRENAGLSMEEAGNRLDDLSQPKVSRLERGRVQRPRIGDVRALLELYGVTGTDAEALLELARGSRGKGWWNSYADLLPEWFHGYVGLEADAAEVSNFEPQLVPGLLQTEAYARAVIRTSPGMTDDEVERKVTVRTNRQELLHREQPPKVWAIVDEAALRRPFGGNGVMRLQLDHLADVASEPNVVIQVLPFDAGAHPAVTGGFIVLGFPGTENIDVAYLDAHGGLFLDEPPDVAWYRELFDHLRARAADPDRTRELIGKVAKELT</sequence>
<reference evidence="2 3" key="1">
    <citation type="submission" date="2018-07" db="EMBL/GenBank/DDBJ databases">
        <title>Genomic Encyclopedia of Type Strains, Phase III (KMG-III): the genomes of soil and plant-associated and newly described type strains.</title>
        <authorList>
            <person name="Whitman W."/>
        </authorList>
    </citation>
    <scope>NUCLEOTIDE SEQUENCE [LARGE SCALE GENOMIC DNA]</scope>
    <source>
        <strain evidence="2 3">CECT 8575</strain>
    </source>
</reference>
<gene>
    <name evidence="2" type="ORF">DFQ14_107196</name>
</gene>
<evidence type="ECO:0000313" key="3">
    <source>
        <dbReference type="Proteomes" id="UP000253495"/>
    </source>
</evidence>
<dbReference type="InterPro" id="IPR010982">
    <property type="entry name" value="Lambda_DNA-bd_dom_sf"/>
</dbReference>
<dbReference type="Pfam" id="PF13560">
    <property type="entry name" value="HTH_31"/>
    <property type="match status" value="1"/>
</dbReference>
<dbReference type="Gene3D" id="1.10.260.40">
    <property type="entry name" value="lambda repressor-like DNA-binding domains"/>
    <property type="match status" value="1"/>
</dbReference>
<dbReference type="OrthoDB" id="4285266at2"/>
<accession>A0A368VTJ5</accession>
<dbReference type="SUPFAM" id="SSF47413">
    <property type="entry name" value="lambda repressor-like DNA-binding domains"/>
    <property type="match status" value="1"/>
</dbReference>
<name>A0A368VTJ5_9ACTN</name>
<evidence type="ECO:0000313" key="2">
    <source>
        <dbReference type="EMBL" id="RCW43306.1"/>
    </source>
</evidence>
<dbReference type="Pfam" id="PF19054">
    <property type="entry name" value="DUF5753"/>
    <property type="match status" value="1"/>
</dbReference>
<proteinExistence type="predicted"/>
<dbReference type="SMART" id="SM00530">
    <property type="entry name" value="HTH_XRE"/>
    <property type="match status" value="1"/>
</dbReference>
<comment type="caution">
    <text evidence="2">The sequence shown here is derived from an EMBL/GenBank/DDBJ whole genome shotgun (WGS) entry which is preliminary data.</text>
</comment>
<dbReference type="EMBL" id="QPJC01000007">
    <property type="protein sequence ID" value="RCW43306.1"/>
    <property type="molecule type" value="Genomic_DNA"/>
</dbReference>
<dbReference type="InterPro" id="IPR001387">
    <property type="entry name" value="Cro/C1-type_HTH"/>
</dbReference>
<protein>
    <submittedName>
        <fullName evidence="2">Helix-turn-helix protein</fullName>
    </submittedName>
</protein>
<dbReference type="AlphaFoldDB" id="A0A368VTJ5"/>
<dbReference type="CDD" id="cd00093">
    <property type="entry name" value="HTH_XRE"/>
    <property type="match status" value="1"/>
</dbReference>
<dbReference type="RefSeq" id="WP_114453490.1">
    <property type="nucleotide sequence ID" value="NZ_QPJC01000007.1"/>
</dbReference>
<dbReference type="InterPro" id="IPR043917">
    <property type="entry name" value="DUF5753"/>
</dbReference>
<dbReference type="Proteomes" id="UP000253495">
    <property type="component" value="Unassembled WGS sequence"/>
</dbReference>
<dbReference type="PROSITE" id="PS50943">
    <property type="entry name" value="HTH_CROC1"/>
    <property type="match status" value="1"/>
</dbReference>
<feature type="domain" description="HTH cro/C1-type" evidence="1">
    <location>
        <begin position="18"/>
        <end position="74"/>
    </location>
</feature>
<keyword evidence="3" id="KW-1185">Reference proteome</keyword>